<protein>
    <submittedName>
        <fullName evidence="2">Uncharacterized protein</fullName>
    </submittedName>
</protein>
<name>A0A0H5RF83_9EUKA</name>
<accession>A0A0H5RF83</accession>
<feature type="region of interest" description="Disordered" evidence="1">
    <location>
        <begin position="64"/>
        <end position="108"/>
    </location>
</feature>
<dbReference type="AlphaFoldDB" id="A0A0H5RF83"/>
<evidence type="ECO:0000313" key="2">
    <source>
        <dbReference type="EMBL" id="CRZ12212.1"/>
    </source>
</evidence>
<evidence type="ECO:0000256" key="1">
    <source>
        <dbReference type="SAM" id="MobiDB-lite"/>
    </source>
</evidence>
<feature type="non-terminal residue" evidence="2">
    <location>
        <position position="1"/>
    </location>
</feature>
<dbReference type="EMBL" id="HACM01011770">
    <property type="protein sequence ID" value="CRZ12212.1"/>
    <property type="molecule type" value="Transcribed_RNA"/>
</dbReference>
<reference evidence="2" key="1">
    <citation type="submission" date="2015-04" db="EMBL/GenBank/DDBJ databases">
        <title>The genome sequence of the plant pathogenic Rhizarian Plasmodiophora brassicae reveals insights in its biotrophic life cycle and the origin of chitin synthesis.</title>
        <authorList>
            <person name="Schwelm A."/>
            <person name="Fogelqvist J."/>
            <person name="Knaust A."/>
            <person name="Julke S."/>
            <person name="Lilja T."/>
            <person name="Dhandapani V."/>
            <person name="Bonilla-Rosso G."/>
            <person name="Karlsson M."/>
            <person name="Shevchenko A."/>
            <person name="Choi S.R."/>
            <person name="Kim H.G."/>
            <person name="Park J.Y."/>
            <person name="Lim Y.P."/>
            <person name="Ludwig-Muller J."/>
            <person name="Dixelius C."/>
        </authorList>
    </citation>
    <scope>NUCLEOTIDE SEQUENCE</scope>
    <source>
        <tissue evidence="2">Potato root galls</tissue>
    </source>
</reference>
<proteinExistence type="predicted"/>
<sequence length="162" mass="17929">LDLVDSNILLQALVDAHDTETSRSALMQHLKMFSALPVFLGRHPNAKSNRSSLTLLVNRVMAYSSRSPPHSKSESESKNTECVPETVGPPANGLPSKGIGGSRGSTNKRKHSDLEQYLIDTDFRLTARFVQTLDGLYFPSFHFAATPFSSHCRLFCLSDRVH</sequence>
<organism evidence="2">
    <name type="scientific">Spongospora subterranea</name>
    <dbReference type="NCBI Taxonomy" id="70186"/>
    <lineage>
        <taxon>Eukaryota</taxon>
        <taxon>Sar</taxon>
        <taxon>Rhizaria</taxon>
        <taxon>Endomyxa</taxon>
        <taxon>Phytomyxea</taxon>
        <taxon>Plasmodiophorida</taxon>
        <taxon>Plasmodiophoridae</taxon>
        <taxon>Spongospora</taxon>
    </lineage>
</organism>